<proteinExistence type="predicted"/>
<keyword evidence="3" id="KW-1185">Reference proteome</keyword>
<dbReference type="AlphaFoldDB" id="A0AAD7HF02"/>
<evidence type="ECO:0000313" key="2">
    <source>
        <dbReference type="EMBL" id="KAJ7718926.1"/>
    </source>
</evidence>
<evidence type="ECO:0000313" key="3">
    <source>
        <dbReference type="Proteomes" id="UP001215598"/>
    </source>
</evidence>
<dbReference type="EMBL" id="JARKIB010000259">
    <property type="protein sequence ID" value="KAJ7718926.1"/>
    <property type="molecule type" value="Genomic_DNA"/>
</dbReference>
<dbReference type="Proteomes" id="UP001215598">
    <property type="component" value="Unassembled WGS sequence"/>
</dbReference>
<evidence type="ECO:0008006" key="4">
    <source>
        <dbReference type="Google" id="ProtNLM"/>
    </source>
</evidence>
<reference evidence="2" key="1">
    <citation type="submission" date="2023-03" db="EMBL/GenBank/DDBJ databases">
        <title>Massive genome expansion in bonnet fungi (Mycena s.s.) driven by repeated elements and novel gene families across ecological guilds.</title>
        <authorList>
            <consortium name="Lawrence Berkeley National Laboratory"/>
            <person name="Harder C.B."/>
            <person name="Miyauchi S."/>
            <person name="Viragh M."/>
            <person name="Kuo A."/>
            <person name="Thoen E."/>
            <person name="Andreopoulos B."/>
            <person name="Lu D."/>
            <person name="Skrede I."/>
            <person name="Drula E."/>
            <person name="Henrissat B."/>
            <person name="Morin E."/>
            <person name="Kohler A."/>
            <person name="Barry K."/>
            <person name="LaButti K."/>
            <person name="Morin E."/>
            <person name="Salamov A."/>
            <person name="Lipzen A."/>
            <person name="Mereny Z."/>
            <person name="Hegedus B."/>
            <person name="Baldrian P."/>
            <person name="Stursova M."/>
            <person name="Weitz H."/>
            <person name="Taylor A."/>
            <person name="Grigoriev I.V."/>
            <person name="Nagy L.G."/>
            <person name="Martin F."/>
            <person name="Kauserud H."/>
        </authorList>
    </citation>
    <scope>NUCLEOTIDE SEQUENCE</scope>
    <source>
        <strain evidence="2">CBHHK182m</strain>
    </source>
</reference>
<evidence type="ECO:0000256" key="1">
    <source>
        <dbReference type="SAM" id="MobiDB-lite"/>
    </source>
</evidence>
<name>A0AAD7HF02_9AGAR</name>
<feature type="region of interest" description="Disordered" evidence="1">
    <location>
        <begin position="360"/>
        <end position="388"/>
    </location>
</feature>
<comment type="caution">
    <text evidence="2">The sequence shown here is derived from an EMBL/GenBank/DDBJ whole genome shotgun (WGS) entry which is preliminary data.</text>
</comment>
<accession>A0AAD7HF02</accession>
<organism evidence="2 3">
    <name type="scientific">Mycena metata</name>
    <dbReference type="NCBI Taxonomy" id="1033252"/>
    <lineage>
        <taxon>Eukaryota</taxon>
        <taxon>Fungi</taxon>
        <taxon>Dikarya</taxon>
        <taxon>Basidiomycota</taxon>
        <taxon>Agaricomycotina</taxon>
        <taxon>Agaricomycetes</taxon>
        <taxon>Agaricomycetidae</taxon>
        <taxon>Agaricales</taxon>
        <taxon>Marasmiineae</taxon>
        <taxon>Mycenaceae</taxon>
        <taxon>Mycena</taxon>
    </lineage>
</organism>
<sequence length="388" mass="44181">MLLAVQRAPRDQKIRITSSKNTARIAMTKNLESLEDRGWVGVAEHRPLRALAAELRARTAETIFVDAAEEGGPESNRGKAEAMRLAKENLQTREYAKLSLAVDPDLAVPGIKLSKLTQRLAYAGIKDQRKAVSRKATDNNVKQIKDAVQTNFKRQPTTAQVWTSIRHRDLTRQVKNFLWKSLHSAHRIGNFWKHIPECEDRAICQHCDEPEDLEHILLKCRRPGQSQIWSLAKDLWLKKHPTWPDLSLGSLLGCGLASFSEDNGHPLPGSSRLYRILVSESMFMIWKIRNSCVITRNGEPLPETEIHNKWLYAINQRLKFDCALTNYAKFGKQNSIKSSLVIQTWKSTLMDEDKLPENWTRAPRVLVGTEPKSSPHPPQPSGRRGRNR</sequence>
<gene>
    <name evidence="2" type="ORF">B0H16DRAFT_1666610</name>
</gene>
<protein>
    <recommendedName>
        <fullName evidence="4">Reverse transcriptase zinc-binding domain-containing protein</fullName>
    </recommendedName>
</protein>